<dbReference type="PANTHER" id="PTHR42798">
    <property type="entry name" value="LIPOPROTEIN-RELEASING SYSTEM ATP-BINDING PROTEIN LOLD"/>
    <property type="match status" value="1"/>
</dbReference>
<evidence type="ECO:0000256" key="1">
    <source>
        <dbReference type="ARBA" id="ARBA00004429"/>
    </source>
</evidence>
<dbReference type="OrthoDB" id="2079174at2"/>
<dbReference type="STRING" id="1552.A7L45_08765"/>
<evidence type="ECO:0000313" key="12">
    <source>
        <dbReference type="EMBL" id="APC40153.1"/>
    </source>
</evidence>
<sequence length="411" mass="45426">MLILKNIVKEYTAGNTRIKALKGINIDFRENELVSILGPPNCGKTTMLNIICGLDIYTSGNLSINGKSTKEFSNGEWDAFRNNSIGLMLQSYKLISHETVLANVELTLKLSGEAKFERRERAITVLKKVGICNKFNKKPNKMSYGEIKRVTIARALVNNPDVLIADEPTETLDLETSIKIMEILKEISTDKLVIMVTDDLEIAQKYSTRIIKLFDGNVIYDSNPYHVVVEKPTRNKKGKKTSMTLLTALSLSLNSLISKKGKTFITSFIASSGIIGIALILLLSSGATTFSMKIRCKFIVFALISLVVSLISISTSIYISVLGRTKEIGVLRSIGVSRKDIFLVFNAETLIIGFVSDVIGFCIIYGLGIFKLPATSWMVIVIISMVVHLMAGFIPSIIAAKKDYFLELKNS</sequence>
<feature type="transmembrane region" description="Helical" evidence="10">
    <location>
        <begin position="264"/>
        <end position="286"/>
    </location>
</feature>
<dbReference type="PROSITE" id="PS00211">
    <property type="entry name" value="ABC_TRANSPORTER_1"/>
    <property type="match status" value="1"/>
</dbReference>
<keyword evidence="8 10" id="KW-0472">Membrane</keyword>
<evidence type="ECO:0000256" key="2">
    <source>
        <dbReference type="ARBA" id="ARBA00022448"/>
    </source>
</evidence>
<comment type="similarity">
    <text evidence="9">Belongs to the ABC transporter superfamily. Macrolide exporter (TC 3.A.1.122) family.</text>
</comment>
<dbReference type="InterPro" id="IPR003838">
    <property type="entry name" value="ABC3_permease_C"/>
</dbReference>
<feature type="transmembrane region" description="Helical" evidence="10">
    <location>
        <begin position="298"/>
        <end position="321"/>
    </location>
</feature>
<feature type="transmembrane region" description="Helical" evidence="10">
    <location>
        <begin position="341"/>
        <end position="365"/>
    </location>
</feature>
<dbReference type="EMBL" id="CP015756">
    <property type="protein sequence ID" value="APC40153.1"/>
    <property type="molecule type" value="Genomic_DNA"/>
</dbReference>
<keyword evidence="4 10" id="KW-0812">Transmembrane</keyword>
<gene>
    <name evidence="12" type="ORF">A7L45_08765</name>
</gene>
<dbReference type="AlphaFoldDB" id="A0A1J0GFK8"/>
<dbReference type="Pfam" id="PF02687">
    <property type="entry name" value="FtsX"/>
    <property type="match status" value="1"/>
</dbReference>
<organism evidence="12 13">
    <name type="scientific">Clostridium estertheticum subsp. estertheticum</name>
    <dbReference type="NCBI Taxonomy" id="1552"/>
    <lineage>
        <taxon>Bacteria</taxon>
        <taxon>Bacillati</taxon>
        <taxon>Bacillota</taxon>
        <taxon>Clostridia</taxon>
        <taxon>Eubacteriales</taxon>
        <taxon>Clostridiaceae</taxon>
        <taxon>Clostridium</taxon>
    </lineage>
</organism>
<evidence type="ECO:0000313" key="13">
    <source>
        <dbReference type="Proteomes" id="UP000182569"/>
    </source>
</evidence>
<keyword evidence="5" id="KW-0547">Nucleotide-binding</keyword>
<evidence type="ECO:0000256" key="10">
    <source>
        <dbReference type="SAM" id="Phobius"/>
    </source>
</evidence>
<reference evidence="13" key="1">
    <citation type="journal article" date="2016" name="Front. Microbiol.">
        <title>Complete Genome Sequence of Clostridium estertheticum DSM 8809, a Microbe Identified in Spoiled Vacuum Packed Beef.</title>
        <authorList>
            <person name="Yu Z."/>
            <person name="Gunn L."/>
            <person name="Brennan E."/>
            <person name="Reid R."/>
            <person name="Wall P.G."/>
            <person name="Gaora O.P."/>
            <person name="Hurley D."/>
            <person name="Bolton D."/>
            <person name="Fanning S."/>
        </authorList>
    </citation>
    <scope>NUCLEOTIDE SEQUENCE [LARGE SCALE GENOMIC DNA]</scope>
    <source>
        <strain evidence="13">DSM 8809</strain>
    </source>
</reference>
<evidence type="ECO:0000259" key="11">
    <source>
        <dbReference type="PROSITE" id="PS50893"/>
    </source>
</evidence>
<evidence type="ECO:0000256" key="7">
    <source>
        <dbReference type="ARBA" id="ARBA00022989"/>
    </source>
</evidence>
<dbReference type="InterPro" id="IPR027417">
    <property type="entry name" value="P-loop_NTPase"/>
</dbReference>
<name>A0A1J0GFK8_9CLOT</name>
<feature type="transmembrane region" description="Helical" evidence="10">
    <location>
        <begin position="377"/>
        <end position="400"/>
    </location>
</feature>
<evidence type="ECO:0000256" key="4">
    <source>
        <dbReference type="ARBA" id="ARBA00022692"/>
    </source>
</evidence>
<dbReference type="InterPro" id="IPR017871">
    <property type="entry name" value="ABC_transporter-like_CS"/>
</dbReference>
<dbReference type="GO" id="GO:0005524">
    <property type="term" value="F:ATP binding"/>
    <property type="evidence" value="ECO:0007669"/>
    <property type="project" value="UniProtKB-KW"/>
</dbReference>
<dbReference type="PROSITE" id="PS50893">
    <property type="entry name" value="ABC_TRANSPORTER_2"/>
    <property type="match status" value="1"/>
</dbReference>
<protein>
    <recommendedName>
        <fullName evidence="11">ABC transporter domain-containing protein</fullName>
    </recommendedName>
</protein>
<dbReference type="RefSeq" id="WP_071612444.1">
    <property type="nucleotide sequence ID" value="NZ_CP015756.1"/>
</dbReference>
<keyword evidence="2" id="KW-0813">Transport</keyword>
<dbReference type="Proteomes" id="UP000182569">
    <property type="component" value="Chromosome"/>
</dbReference>
<keyword evidence="6" id="KW-0067">ATP-binding</keyword>
<dbReference type="Pfam" id="PF00005">
    <property type="entry name" value="ABC_tran"/>
    <property type="match status" value="1"/>
</dbReference>
<dbReference type="GO" id="GO:0016887">
    <property type="term" value="F:ATP hydrolysis activity"/>
    <property type="evidence" value="ECO:0007669"/>
    <property type="project" value="InterPro"/>
</dbReference>
<keyword evidence="7 10" id="KW-1133">Transmembrane helix</keyword>
<evidence type="ECO:0000256" key="5">
    <source>
        <dbReference type="ARBA" id="ARBA00022741"/>
    </source>
</evidence>
<dbReference type="GO" id="GO:0005886">
    <property type="term" value="C:plasma membrane"/>
    <property type="evidence" value="ECO:0007669"/>
    <property type="project" value="UniProtKB-SubCell"/>
</dbReference>
<evidence type="ECO:0000256" key="8">
    <source>
        <dbReference type="ARBA" id="ARBA00023136"/>
    </source>
</evidence>
<evidence type="ECO:0000256" key="3">
    <source>
        <dbReference type="ARBA" id="ARBA00022475"/>
    </source>
</evidence>
<dbReference type="InterPro" id="IPR003439">
    <property type="entry name" value="ABC_transporter-like_ATP-bd"/>
</dbReference>
<comment type="subcellular location">
    <subcellularLocation>
        <location evidence="1">Cell inner membrane</location>
        <topology evidence="1">Multi-pass membrane protein</topology>
    </subcellularLocation>
</comment>
<proteinExistence type="inferred from homology"/>
<feature type="domain" description="ABC transporter" evidence="11">
    <location>
        <begin position="2"/>
        <end position="240"/>
    </location>
</feature>
<dbReference type="InterPro" id="IPR017911">
    <property type="entry name" value="MacB-like_ATP-bd"/>
</dbReference>
<accession>A0A1J0GFK8</accession>
<keyword evidence="13" id="KW-1185">Reference proteome</keyword>
<dbReference type="PANTHER" id="PTHR42798:SF6">
    <property type="entry name" value="CELL DIVISION ATP-BINDING PROTEIN FTSE"/>
    <property type="match status" value="1"/>
</dbReference>
<dbReference type="SUPFAM" id="SSF52540">
    <property type="entry name" value="P-loop containing nucleoside triphosphate hydrolases"/>
    <property type="match status" value="1"/>
</dbReference>
<keyword evidence="3" id="KW-1003">Cell membrane</keyword>
<evidence type="ECO:0000256" key="9">
    <source>
        <dbReference type="ARBA" id="ARBA00038388"/>
    </source>
</evidence>
<dbReference type="Gene3D" id="3.40.50.300">
    <property type="entry name" value="P-loop containing nucleotide triphosphate hydrolases"/>
    <property type="match status" value="1"/>
</dbReference>
<dbReference type="SMART" id="SM00382">
    <property type="entry name" value="AAA"/>
    <property type="match status" value="1"/>
</dbReference>
<evidence type="ECO:0000256" key="6">
    <source>
        <dbReference type="ARBA" id="ARBA00022840"/>
    </source>
</evidence>
<dbReference type="InterPro" id="IPR003593">
    <property type="entry name" value="AAA+_ATPase"/>
</dbReference>
<dbReference type="KEGG" id="ceu:A7L45_08765"/>
<dbReference type="CDD" id="cd03255">
    <property type="entry name" value="ABC_MJ0796_LolCDE_FtsE"/>
    <property type="match status" value="1"/>
</dbReference>